<dbReference type="Proteomes" id="UP000447355">
    <property type="component" value="Unassembled WGS sequence"/>
</dbReference>
<dbReference type="RefSeq" id="WP_161081727.1">
    <property type="nucleotide sequence ID" value="NZ_WWCX01000001.1"/>
</dbReference>
<dbReference type="EMBL" id="WWCX01000001">
    <property type="protein sequence ID" value="MYM92460.1"/>
    <property type="molecule type" value="Genomic_DNA"/>
</dbReference>
<protein>
    <submittedName>
        <fullName evidence="1">Uncharacterized protein</fullName>
    </submittedName>
</protein>
<sequence>MSAIEHSFWANTFLPNTMATYRAEVAQCVQWLGNHSQHDQPMVLQRESGTLVAKVIDAAAIDLDNLLQYEMILFEGKTTAGAMWKHIFFPTNLRDCFIGDSPVLMPDDGEPEDESNILASNGPGEADGCDSELLTCSECDCEVEYVLGAPDGAEVCQECFDAGRH</sequence>
<name>A0A845GG23_9BURK</name>
<comment type="caution">
    <text evidence="1">The sequence shown here is derived from an EMBL/GenBank/DDBJ whole genome shotgun (WGS) entry which is preliminary data.</text>
</comment>
<evidence type="ECO:0000313" key="1">
    <source>
        <dbReference type="EMBL" id="MYM92460.1"/>
    </source>
</evidence>
<dbReference type="AlphaFoldDB" id="A0A845GG23"/>
<reference evidence="1" key="1">
    <citation type="submission" date="2019-12" db="EMBL/GenBank/DDBJ databases">
        <title>Novel species isolated from a subtropical stream in China.</title>
        <authorList>
            <person name="Lu H."/>
        </authorList>
    </citation>
    <scope>NUCLEOTIDE SEQUENCE [LARGE SCALE GENOMIC DNA]</scope>
    <source>
        <strain evidence="1">FT81W</strain>
    </source>
</reference>
<proteinExistence type="predicted"/>
<accession>A0A845GG23</accession>
<evidence type="ECO:0000313" key="2">
    <source>
        <dbReference type="Proteomes" id="UP000447355"/>
    </source>
</evidence>
<organism evidence="1 2">
    <name type="scientific">Duganella vulcania</name>
    <dbReference type="NCBI Taxonomy" id="2692166"/>
    <lineage>
        <taxon>Bacteria</taxon>
        <taxon>Pseudomonadati</taxon>
        <taxon>Pseudomonadota</taxon>
        <taxon>Betaproteobacteria</taxon>
        <taxon>Burkholderiales</taxon>
        <taxon>Oxalobacteraceae</taxon>
        <taxon>Telluria group</taxon>
        <taxon>Duganella</taxon>
    </lineage>
</organism>
<gene>
    <name evidence="1" type="ORF">GTP90_01135</name>
</gene>